<dbReference type="AlphaFoldDB" id="A0A0W8I4H4"/>
<reference evidence="3" key="1">
    <citation type="submission" date="2015-12" db="EMBL/GenBank/DDBJ databases">
        <authorList>
            <person name="Nair G.R."/>
            <person name="Kaur G."/>
            <person name="Mayilraj S."/>
        </authorList>
    </citation>
    <scope>NUCLEOTIDE SEQUENCE [LARGE SCALE GENOMIC DNA]</scope>
    <source>
        <strain evidence="3">CD08_4</strain>
    </source>
</reference>
<comment type="caution">
    <text evidence="2">The sequence shown here is derived from an EMBL/GenBank/DDBJ whole genome shotgun (WGS) entry which is preliminary data.</text>
</comment>
<evidence type="ECO:0000313" key="3">
    <source>
        <dbReference type="Proteomes" id="UP000053512"/>
    </source>
</evidence>
<protein>
    <submittedName>
        <fullName evidence="2">Uncharacterized protein</fullName>
    </submittedName>
</protein>
<name>A0A0W8I4H4_KOCRO</name>
<evidence type="ECO:0000313" key="2">
    <source>
        <dbReference type="EMBL" id="KUG52935.1"/>
    </source>
</evidence>
<dbReference type="EMBL" id="LQBK01000038">
    <property type="protein sequence ID" value="KUG52935.1"/>
    <property type="molecule type" value="Genomic_DNA"/>
</dbReference>
<organism evidence="2 3">
    <name type="scientific">Kocuria rosea subsp. polaris</name>
    <dbReference type="NCBI Taxonomy" id="136273"/>
    <lineage>
        <taxon>Bacteria</taxon>
        <taxon>Bacillati</taxon>
        <taxon>Actinomycetota</taxon>
        <taxon>Actinomycetes</taxon>
        <taxon>Micrococcales</taxon>
        <taxon>Micrococcaceae</taxon>
        <taxon>Kocuria</taxon>
    </lineage>
</organism>
<evidence type="ECO:0000256" key="1">
    <source>
        <dbReference type="SAM" id="MobiDB-lite"/>
    </source>
</evidence>
<accession>A0A0W8I4H4</accession>
<feature type="region of interest" description="Disordered" evidence="1">
    <location>
        <begin position="65"/>
        <end position="86"/>
    </location>
</feature>
<gene>
    <name evidence="2" type="ORF">AVL61_11975</name>
</gene>
<proteinExistence type="predicted"/>
<sequence>MLTAAAPIVLPKTADGVQGFIMIAGLGIGAALWEFTGTLPRIAAGVGLGSGLGLLPGRRRARIRGPAPPPGTPWQSHCAADSHRGC</sequence>
<dbReference type="Proteomes" id="UP000053512">
    <property type="component" value="Unassembled WGS sequence"/>
</dbReference>